<keyword evidence="7" id="KW-0648">Protein biosynthesis</keyword>
<evidence type="ECO:0000256" key="2">
    <source>
        <dbReference type="ARBA" id="ARBA00019110"/>
    </source>
</evidence>
<evidence type="ECO:0000256" key="5">
    <source>
        <dbReference type="ARBA" id="ARBA00022741"/>
    </source>
</evidence>
<keyword evidence="8" id="KW-0030">Aminoacyl-tRNA synthetase</keyword>
<dbReference type="PROSITE" id="PS50862">
    <property type="entry name" value="AA_TRNA_LIGASE_II"/>
    <property type="match status" value="1"/>
</dbReference>
<keyword evidence="6" id="KW-0067">ATP-binding</keyword>
<dbReference type="GO" id="GO:0005829">
    <property type="term" value="C:cytosol"/>
    <property type="evidence" value="ECO:0007669"/>
    <property type="project" value="TreeGrafter"/>
</dbReference>
<dbReference type="PANTHER" id="PTHR42753">
    <property type="entry name" value="MITOCHONDRIAL RIBOSOME PROTEIN L39/PROLYL-TRNA LIGASE FAMILY MEMBER"/>
    <property type="match status" value="1"/>
</dbReference>
<dbReference type="GO" id="GO:0002161">
    <property type="term" value="F:aminoacyl-tRNA deacylase activity"/>
    <property type="evidence" value="ECO:0007669"/>
    <property type="project" value="InterPro"/>
</dbReference>
<evidence type="ECO:0000256" key="3">
    <source>
        <dbReference type="ARBA" id="ARBA00022490"/>
    </source>
</evidence>
<dbReference type="InterPro" id="IPR002314">
    <property type="entry name" value="aa-tRNA-synt_IIb"/>
</dbReference>
<comment type="catalytic activity">
    <reaction evidence="9">
        <text>tRNA(Pro) + L-proline + ATP = L-prolyl-tRNA(Pro) + AMP + diphosphate</text>
        <dbReference type="Rhea" id="RHEA:14305"/>
        <dbReference type="Rhea" id="RHEA-COMP:9700"/>
        <dbReference type="Rhea" id="RHEA-COMP:9702"/>
        <dbReference type="ChEBI" id="CHEBI:30616"/>
        <dbReference type="ChEBI" id="CHEBI:33019"/>
        <dbReference type="ChEBI" id="CHEBI:60039"/>
        <dbReference type="ChEBI" id="CHEBI:78442"/>
        <dbReference type="ChEBI" id="CHEBI:78532"/>
        <dbReference type="ChEBI" id="CHEBI:456215"/>
        <dbReference type="EC" id="6.1.1.15"/>
    </reaction>
</comment>
<keyword evidence="4" id="KW-0436">Ligase</keyword>
<accession>W4MDP7</accession>
<evidence type="ECO:0000313" key="12">
    <source>
        <dbReference type="EMBL" id="ETX08328.1"/>
    </source>
</evidence>
<evidence type="ECO:0000256" key="10">
    <source>
        <dbReference type="NCBIfam" id="TIGR00409"/>
    </source>
</evidence>
<reference evidence="12 13" key="1">
    <citation type="journal article" date="2014" name="Nature">
        <title>An environmental bacterial taxon with a large and distinct metabolic repertoire.</title>
        <authorList>
            <person name="Wilson M.C."/>
            <person name="Mori T."/>
            <person name="Ruckert C."/>
            <person name="Uria A.R."/>
            <person name="Helf M.J."/>
            <person name="Takada K."/>
            <person name="Gernert C."/>
            <person name="Steffens U.A."/>
            <person name="Heycke N."/>
            <person name="Schmitt S."/>
            <person name="Rinke C."/>
            <person name="Helfrich E.J."/>
            <person name="Brachmann A.O."/>
            <person name="Gurgui C."/>
            <person name="Wakimoto T."/>
            <person name="Kracht M."/>
            <person name="Crusemann M."/>
            <person name="Hentschel U."/>
            <person name="Abe I."/>
            <person name="Matsunaga S."/>
            <person name="Kalinowski J."/>
            <person name="Takeyama H."/>
            <person name="Piel J."/>
        </authorList>
    </citation>
    <scope>NUCLEOTIDE SEQUENCE [LARGE SCALE GENOMIC DNA]</scope>
    <source>
        <strain evidence="13">TSY2</strain>
    </source>
</reference>
<dbReference type="InterPro" id="IPR050062">
    <property type="entry name" value="Pro-tRNA_synthetase"/>
</dbReference>
<dbReference type="GO" id="GO:0004827">
    <property type="term" value="F:proline-tRNA ligase activity"/>
    <property type="evidence" value="ECO:0007669"/>
    <property type="project" value="UniProtKB-UniRule"/>
</dbReference>
<dbReference type="HOGENOM" id="CLU_016739_0_0_7"/>
<dbReference type="Gene3D" id="3.90.960.10">
    <property type="entry name" value="YbaK/aminoacyl-tRNA synthetase-associated domain"/>
    <property type="match status" value="1"/>
</dbReference>
<evidence type="ECO:0000256" key="8">
    <source>
        <dbReference type="ARBA" id="ARBA00023146"/>
    </source>
</evidence>
<organism evidence="12 13">
    <name type="scientific">Candidatus Entotheonella gemina</name>
    <dbReference type="NCBI Taxonomy" id="1429439"/>
    <lineage>
        <taxon>Bacteria</taxon>
        <taxon>Pseudomonadati</taxon>
        <taxon>Nitrospinota/Tectimicrobiota group</taxon>
        <taxon>Candidatus Tectimicrobiota</taxon>
        <taxon>Candidatus Entotheonellia</taxon>
        <taxon>Candidatus Entotheonellales</taxon>
        <taxon>Candidatus Entotheonellaceae</taxon>
        <taxon>Candidatus Entotheonella</taxon>
    </lineage>
</organism>
<evidence type="ECO:0000313" key="13">
    <source>
        <dbReference type="Proteomes" id="UP000019140"/>
    </source>
</evidence>
<dbReference type="InterPro" id="IPR007214">
    <property type="entry name" value="YbaK/aa-tRNA-synth-assoc-dom"/>
</dbReference>
<dbReference type="PRINTS" id="PR01046">
    <property type="entry name" value="TRNASYNTHPRO"/>
</dbReference>
<dbReference type="InterPro" id="IPR004500">
    <property type="entry name" value="Pro-tRNA-synth_IIa_bac-type"/>
</dbReference>
<evidence type="ECO:0000256" key="9">
    <source>
        <dbReference type="ARBA" id="ARBA00047671"/>
    </source>
</evidence>
<dbReference type="GO" id="GO:0005524">
    <property type="term" value="F:ATP binding"/>
    <property type="evidence" value="ECO:0007669"/>
    <property type="project" value="UniProtKB-KW"/>
</dbReference>
<dbReference type="CDD" id="cd04334">
    <property type="entry name" value="ProRS-INS"/>
    <property type="match status" value="1"/>
</dbReference>
<dbReference type="Gene3D" id="3.30.930.10">
    <property type="entry name" value="Bira Bifunctional Protein, Domain 2"/>
    <property type="match status" value="1"/>
</dbReference>
<dbReference type="InterPro" id="IPR006195">
    <property type="entry name" value="aa-tRNA-synth_II"/>
</dbReference>
<keyword evidence="3" id="KW-0963">Cytoplasm</keyword>
<comment type="caution">
    <text evidence="12">The sequence shown here is derived from an EMBL/GenBank/DDBJ whole genome shotgun (WGS) entry which is preliminary data.</text>
</comment>
<dbReference type="InterPro" id="IPR036754">
    <property type="entry name" value="YbaK/aa-tRNA-synt-asso_dom_sf"/>
</dbReference>
<dbReference type="Pfam" id="PF04073">
    <property type="entry name" value="tRNA_edit"/>
    <property type="match status" value="1"/>
</dbReference>
<protein>
    <recommendedName>
        <fullName evidence="2 10">Proline--tRNA ligase</fullName>
        <ecNumber evidence="1 10">6.1.1.15</ecNumber>
    </recommendedName>
</protein>
<dbReference type="InterPro" id="IPR002316">
    <property type="entry name" value="Pro-tRNA-ligase_IIa"/>
</dbReference>
<evidence type="ECO:0000256" key="4">
    <source>
        <dbReference type="ARBA" id="ARBA00022598"/>
    </source>
</evidence>
<feature type="domain" description="Aminoacyl-transfer RNA synthetases class-II family profile" evidence="11">
    <location>
        <begin position="38"/>
        <end position="346"/>
    </location>
</feature>
<dbReference type="EC" id="6.1.1.15" evidence="1 10"/>
<dbReference type="EMBL" id="AZHX01000246">
    <property type="protein sequence ID" value="ETX08328.1"/>
    <property type="molecule type" value="Genomic_DNA"/>
</dbReference>
<evidence type="ECO:0000256" key="7">
    <source>
        <dbReference type="ARBA" id="ARBA00022917"/>
    </source>
</evidence>
<dbReference type="Proteomes" id="UP000019140">
    <property type="component" value="Unassembled WGS sequence"/>
</dbReference>
<gene>
    <name evidence="12" type="ORF">ETSY2_06050</name>
</gene>
<keyword evidence="13" id="KW-1185">Reference proteome</keyword>
<dbReference type="GO" id="GO:0006433">
    <property type="term" value="P:prolyl-tRNA aminoacylation"/>
    <property type="evidence" value="ECO:0007669"/>
    <property type="project" value="UniProtKB-UniRule"/>
</dbReference>
<evidence type="ECO:0000256" key="6">
    <source>
        <dbReference type="ARBA" id="ARBA00022840"/>
    </source>
</evidence>
<dbReference type="NCBIfam" id="TIGR00409">
    <property type="entry name" value="proS_fam_II"/>
    <property type="match status" value="1"/>
</dbReference>
<evidence type="ECO:0000259" key="11">
    <source>
        <dbReference type="PROSITE" id="PS50862"/>
    </source>
</evidence>
<dbReference type="SUPFAM" id="SSF55681">
    <property type="entry name" value="Class II aaRS and biotin synthetases"/>
    <property type="match status" value="1"/>
</dbReference>
<dbReference type="AlphaFoldDB" id="W4MDP7"/>
<dbReference type="Pfam" id="PF00587">
    <property type="entry name" value="tRNA-synt_2b"/>
    <property type="match status" value="1"/>
</dbReference>
<evidence type="ECO:0000256" key="1">
    <source>
        <dbReference type="ARBA" id="ARBA00012831"/>
    </source>
</evidence>
<proteinExistence type="predicted"/>
<sequence>MRMRQLFSQTLRDVPAEAELPSHMLSLKAGLVRSLAAGIYSYLPLGHRVVNKIENIIREEIDAIGGQEITMPVVHPADIWKETQRWYEVGDEMARFKDRADRDMVLAMTHEEVIADLVRQEIQSYRQLPCLLYQIQTKFRDEPRARGGLIRMREFTMKDSYSLDADWEGLDEQYRAHYQAYFNIFNRCHLPVIVVQSDVGMMGGQMAHEYMYLNPIGEDTLVLCDACGYSANRQVALVKKAVPETEAPLPMEKVATPGTATIEDLAAFLGIATRQTAKAVFLMATLVHEGREEEKFVFAVVRGDMDLNETKLANAIGATALRPAHEAEIRAVGAEPGYASPIGLDLTDALVVVDDLLPECPN</sequence>
<dbReference type="InterPro" id="IPR045864">
    <property type="entry name" value="aa-tRNA-synth_II/BPL/LPL"/>
</dbReference>
<keyword evidence="5" id="KW-0547">Nucleotide-binding</keyword>
<dbReference type="PANTHER" id="PTHR42753:SF2">
    <property type="entry name" value="PROLINE--TRNA LIGASE"/>
    <property type="match status" value="1"/>
</dbReference>
<dbReference type="SUPFAM" id="SSF55826">
    <property type="entry name" value="YbaK/ProRS associated domain"/>
    <property type="match status" value="1"/>
</dbReference>
<feature type="non-terminal residue" evidence="12">
    <location>
        <position position="362"/>
    </location>
</feature>
<name>W4MDP7_9BACT</name>